<name>A0A517P1F4_9BACT</name>
<feature type="region of interest" description="Disordered" evidence="1">
    <location>
        <begin position="38"/>
        <end position="79"/>
    </location>
</feature>
<evidence type="ECO:0000313" key="2">
    <source>
        <dbReference type="EMBL" id="QDT13207.1"/>
    </source>
</evidence>
<protein>
    <submittedName>
        <fullName evidence="2">Uncharacterized protein</fullName>
    </submittedName>
</protein>
<proteinExistence type="predicted"/>
<dbReference type="EMBL" id="CP036526">
    <property type="protein sequence ID" value="QDT13207.1"/>
    <property type="molecule type" value="Genomic_DNA"/>
</dbReference>
<dbReference type="Proteomes" id="UP000319817">
    <property type="component" value="Chromosome"/>
</dbReference>
<gene>
    <name evidence="2" type="ORF">K239x_52240</name>
</gene>
<dbReference type="AlphaFoldDB" id="A0A517P1F4"/>
<reference evidence="2 3" key="1">
    <citation type="submission" date="2019-02" db="EMBL/GenBank/DDBJ databases">
        <title>Deep-cultivation of Planctomycetes and their phenomic and genomic characterization uncovers novel biology.</title>
        <authorList>
            <person name="Wiegand S."/>
            <person name="Jogler M."/>
            <person name="Boedeker C."/>
            <person name="Pinto D."/>
            <person name="Vollmers J."/>
            <person name="Rivas-Marin E."/>
            <person name="Kohn T."/>
            <person name="Peeters S.H."/>
            <person name="Heuer A."/>
            <person name="Rast P."/>
            <person name="Oberbeckmann S."/>
            <person name="Bunk B."/>
            <person name="Jeske O."/>
            <person name="Meyerdierks A."/>
            <person name="Storesund J.E."/>
            <person name="Kallscheuer N."/>
            <person name="Luecker S."/>
            <person name="Lage O.M."/>
            <person name="Pohl T."/>
            <person name="Merkel B.J."/>
            <person name="Hornburger P."/>
            <person name="Mueller R.-W."/>
            <person name="Bruemmer F."/>
            <person name="Labrenz M."/>
            <person name="Spormann A.M."/>
            <person name="Op den Camp H."/>
            <person name="Overmann J."/>
            <person name="Amann R."/>
            <person name="Jetten M.S.M."/>
            <person name="Mascher T."/>
            <person name="Medema M.H."/>
            <person name="Devos D.P."/>
            <person name="Kaster A.-K."/>
            <person name="Ovreas L."/>
            <person name="Rohde M."/>
            <person name="Galperin M.Y."/>
            <person name="Jogler C."/>
        </authorList>
    </citation>
    <scope>NUCLEOTIDE SEQUENCE [LARGE SCALE GENOMIC DNA]</scope>
    <source>
        <strain evidence="2 3">K23_9</strain>
    </source>
</reference>
<sequence>MLQQEAGAVVAARTWIVDGAVGMLDMALDHLKRDDMVDLEPRSTGDPRFQPAGRPVQRSPHAADCSNRSLAHWRSETAA</sequence>
<accession>A0A517P1F4</accession>
<evidence type="ECO:0000256" key="1">
    <source>
        <dbReference type="SAM" id="MobiDB-lite"/>
    </source>
</evidence>
<organism evidence="2 3">
    <name type="scientific">Stieleria marina</name>
    <dbReference type="NCBI Taxonomy" id="1930275"/>
    <lineage>
        <taxon>Bacteria</taxon>
        <taxon>Pseudomonadati</taxon>
        <taxon>Planctomycetota</taxon>
        <taxon>Planctomycetia</taxon>
        <taxon>Pirellulales</taxon>
        <taxon>Pirellulaceae</taxon>
        <taxon>Stieleria</taxon>
    </lineage>
</organism>
<keyword evidence="3" id="KW-1185">Reference proteome</keyword>
<evidence type="ECO:0000313" key="3">
    <source>
        <dbReference type="Proteomes" id="UP000319817"/>
    </source>
</evidence>